<dbReference type="EMBL" id="BAHD01000050">
    <property type="protein sequence ID" value="GAB96852.1"/>
    <property type="molecule type" value="Genomic_DNA"/>
</dbReference>
<dbReference type="AlphaFoldDB" id="K6WXQ1"/>
<evidence type="ECO:0000256" key="1">
    <source>
        <dbReference type="SAM" id="Phobius"/>
    </source>
</evidence>
<dbReference type="RefSeq" id="WP_006593384.1">
    <property type="nucleotide sequence ID" value="NZ_BAHD01000050.1"/>
</dbReference>
<evidence type="ECO:0000313" key="2">
    <source>
        <dbReference type="EMBL" id="GAB96852.1"/>
    </source>
</evidence>
<reference evidence="2 3" key="1">
    <citation type="submission" date="2012-08" db="EMBL/GenBank/DDBJ databases">
        <title>Whole genome shotgun sequence of Kineosphaera limosa NBRC 100340.</title>
        <authorList>
            <person name="Yoshida I."/>
            <person name="Isaki S."/>
            <person name="Hosoyama A."/>
            <person name="Tsuchikane K."/>
            <person name="Katsumata H."/>
            <person name="Ando Y."/>
            <person name="Ohji S."/>
            <person name="Hamada M."/>
            <person name="Tamura T."/>
            <person name="Yamazoe A."/>
            <person name="Yamazaki S."/>
            <person name="Fujita N."/>
        </authorList>
    </citation>
    <scope>NUCLEOTIDE SEQUENCE [LARGE SCALE GENOMIC DNA]</scope>
    <source>
        <strain evidence="2 3">NBRC 100340</strain>
    </source>
</reference>
<dbReference type="InterPro" id="IPR025327">
    <property type="entry name" value="DUF4233"/>
</dbReference>
<dbReference type="STRING" id="1184609.KILIM_050_00340"/>
<keyword evidence="1" id="KW-1133">Transmembrane helix</keyword>
<accession>K6WXQ1</accession>
<evidence type="ECO:0000313" key="3">
    <source>
        <dbReference type="Proteomes" id="UP000008366"/>
    </source>
</evidence>
<feature type="transmembrane region" description="Helical" evidence="1">
    <location>
        <begin position="85"/>
        <end position="118"/>
    </location>
</feature>
<keyword evidence="1" id="KW-0472">Membrane</keyword>
<dbReference type="Pfam" id="PF14017">
    <property type="entry name" value="DUF4233"/>
    <property type="match status" value="1"/>
</dbReference>
<dbReference type="Proteomes" id="UP000008366">
    <property type="component" value="Unassembled WGS sequence"/>
</dbReference>
<sequence length="139" mass="14470">MSAASVAAPLSGHMLLPVPRKMTARLCAVVLAGQAPILLFAAFGARALLGVQDPERAGLFFGVGLTLALACVVVAGLVRMRLGILLGWVIQIATLLSALALPAMLAVTFIFGGLWVVALVQGRKLDDLTYAYVTDGPQE</sequence>
<proteinExistence type="predicted"/>
<organism evidence="2 3">
    <name type="scientific">Kineosphaera limosa NBRC 100340</name>
    <dbReference type="NCBI Taxonomy" id="1184609"/>
    <lineage>
        <taxon>Bacteria</taxon>
        <taxon>Bacillati</taxon>
        <taxon>Actinomycetota</taxon>
        <taxon>Actinomycetes</taxon>
        <taxon>Micrococcales</taxon>
        <taxon>Dermatophilaceae</taxon>
        <taxon>Kineosphaera</taxon>
    </lineage>
</organism>
<evidence type="ECO:0008006" key="4">
    <source>
        <dbReference type="Google" id="ProtNLM"/>
    </source>
</evidence>
<keyword evidence="3" id="KW-1185">Reference proteome</keyword>
<feature type="transmembrane region" description="Helical" evidence="1">
    <location>
        <begin position="57"/>
        <end position="78"/>
    </location>
</feature>
<keyword evidence="1" id="KW-0812">Transmembrane</keyword>
<gene>
    <name evidence="2" type="ORF">KILIM_050_00340</name>
</gene>
<protein>
    <recommendedName>
        <fullName evidence="4">DUF4233 domain-containing protein</fullName>
    </recommendedName>
</protein>
<comment type="caution">
    <text evidence="2">The sequence shown here is derived from an EMBL/GenBank/DDBJ whole genome shotgun (WGS) entry which is preliminary data.</text>
</comment>
<dbReference type="eggNOG" id="ENOG503294F">
    <property type="taxonomic scope" value="Bacteria"/>
</dbReference>
<name>K6WXQ1_9MICO</name>